<dbReference type="EC" id="2.3.2.26" evidence="3"/>
<dbReference type="EMBL" id="JAIVGD010000003">
    <property type="protein sequence ID" value="KAH0775448.1"/>
    <property type="molecule type" value="Genomic_DNA"/>
</dbReference>
<evidence type="ECO:0000256" key="5">
    <source>
        <dbReference type="ARBA" id="ARBA00022786"/>
    </source>
</evidence>
<dbReference type="InterPro" id="IPR035983">
    <property type="entry name" value="Hect_E3_ubiquitin_ligase"/>
</dbReference>
<protein>
    <recommendedName>
        <fullName evidence="3">HECT-type E3 ubiquitin transferase</fullName>
        <ecNumber evidence="3">2.3.2.26</ecNumber>
    </recommendedName>
</protein>
<dbReference type="InterPro" id="IPR050409">
    <property type="entry name" value="E3_ubiq-protein_ligase"/>
</dbReference>
<reference evidence="8 9" key="1">
    <citation type="journal article" date="2021" name="bioRxiv">
        <title>Chromosome-scale and haplotype-resolved genome assembly of a tetraploid potato cultivar.</title>
        <authorList>
            <person name="Sun H."/>
            <person name="Jiao W.-B."/>
            <person name="Krause K."/>
            <person name="Campoy J.A."/>
            <person name="Goel M."/>
            <person name="Folz-Donahue K."/>
            <person name="Kukat C."/>
            <person name="Huettel B."/>
            <person name="Schneeberger K."/>
        </authorList>
    </citation>
    <scope>NUCLEOTIDE SEQUENCE [LARGE SCALE GENOMIC DNA]</scope>
    <source>
        <strain evidence="8">SolTubOtavaFocal</strain>
        <tissue evidence="8">Leaves</tissue>
    </source>
</reference>
<organism evidence="8 9">
    <name type="scientific">Solanum tuberosum</name>
    <name type="common">Potato</name>
    <dbReference type="NCBI Taxonomy" id="4113"/>
    <lineage>
        <taxon>Eukaryota</taxon>
        <taxon>Viridiplantae</taxon>
        <taxon>Streptophyta</taxon>
        <taxon>Embryophyta</taxon>
        <taxon>Tracheophyta</taxon>
        <taxon>Spermatophyta</taxon>
        <taxon>Magnoliopsida</taxon>
        <taxon>eudicotyledons</taxon>
        <taxon>Gunneridae</taxon>
        <taxon>Pentapetalae</taxon>
        <taxon>asterids</taxon>
        <taxon>lamiids</taxon>
        <taxon>Solanales</taxon>
        <taxon>Solanaceae</taxon>
        <taxon>Solanoideae</taxon>
        <taxon>Solaneae</taxon>
        <taxon>Solanum</taxon>
    </lineage>
</organism>
<dbReference type="Gene3D" id="3.30.2410.10">
    <property type="entry name" value="Hect, E3 ligase catalytic domain"/>
    <property type="match status" value="1"/>
</dbReference>
<evidence type="ECO:0000259" key="7">
    <source>
        <dbReference type="PROSITE" id="PS50237"/>
    </source>
</evidence>
<dbReference type="Proteomes" id="UP000826656">
    <property type="component" value="Unassembled WGS sequence"/>
</dbReference>
<dbReference type="PANTHER" id="PTHR11254">
    <property type="entry name" value="HECT DOMAIN UBIQUITIN-PROTEIN LIGASE"/>
    <property type="match status" value="1"/>
</dbReference>
<feature type="domain" description="HECT" evidence="7">
    <location>
        <begin position="210"/>
        <end position="256"/>
    </location>
</feature>
<comment type="pathway">
    <text evidence="2">Protein modification; protein ubiquitination.</text>
</comment>
<dbReference type="InterPro" id="IPR000569">
    <property type="entry name" value="HECT_dom"/>
</dbReference>
<accession>A0ABQ7W3T2</accession>
<dbReference type="Pfam" id="PF00632">
    <property type="entry name" value="HECT"/>
    <property type="match status" value="1"/>
</dbReference>
<evidence type="ECO:0000313" key="8">
    <source>
        <dbReference type="EMBL" id="KAH0775448.1"/>
    </source>
</evidence>
<evidence type="ECO:0000256" key="3">
    <source>
        <dbReference type="ARBA" id="ARBA00012485"/>
    </source>
</evidence>
<evidence type="ECO:0000256" key="2">
    <source>
        <dbReference type="ARBA" id="ARBA00004906"/>
    </source>
</evidence>
<keyword evidence="4" id="KW-0808">Transferase</keyword>
<name>A0ABQ7W3T2_SOLTU</name>
<gene>
    <name evidence="8" type="ORF">KY290_006859</name>
</gene>
<dbReference type="SMART" id="SM00119">
    <property type="entry name" value="HECTc"/>
    <property type="match status" value="1"/>
</dbReference>
<keyword evidence="5 6" id="KW-0833">Ubl conjugation pathway</keyword>
<keyword evidence="9" id="KW-1185">Reference proteome</keyword>
<feature type="domain" description="HECT" evidence="7">
    <location>
        <begin position="265"/>
        <end position="467"/>
    </location>
</feature>
<feature type="active site" description="Glycyl thioester intermediate" evidence="6">
    <location>
        <position position="433"/>
    </location>
</feature>
<evidence type="ECO:0000256" key="1">
    <source>
        <dbReference type="ARBA" id="ARBA00000885"/>
    </source>
</evidence>
<dbReference type="SUPFAM" id="SSF56204">
    <property type="entry name" value="Hect, E3 ligase catalytic domain"/>
    <property type="match status" value="1"/>
</dbReference>
<proteinExistence type="predicted"/>
<dbReference type="PANTHER" id="PTHR11254:SF424">
    <property type="entry name" value="E3 UBIQUITIN-PROTEIN LIGASE UPL5"/>
    <property type="match status" value="1"/>
</dbReference>
<sequence length="467" mass="53727">MSPFSINNNNTGTNKRKCDVVIAKDQLNDLSSKILELCKNKDNSIEPYSVSDQIQSGVINFLSATPNDFDRATEHLELFISSSVPKALISVELSLGLDSTMGTYGYEGLSFTLVHDFTAFVLPVWNALQLMDNDTHEEKFYENIGLPLCKMFYDLLAKMACSLRQLAMMMLPEVEDAVEDPYNMLIDRSKLLVDSFEYIAKLDYLPGSFFVKFEEEQTTGPGVLREWFLLACQEIFNPNNALFIACPDDNRSFFPNQVDQDVLALTFVCEVESLGVRREIELCPNGKDIVVDSKNWETYVHLLIQHHYVTSIAEQVAYFSKGFSDVITRSRLWSFFRCLSLKDFNLMLGGRSDFSVEDWKAHTDYNAYEESDLQISWFWKIVETMSVEQRKMLLFFWTSIKSLPFEGFGGLDSRLSIHKTLEPDDYLPSSHTCFYQLCFPIYQSMTEMEDRLRIITQRDIRSSFGTV</sequence>
<evidence type="ECO:0000313" key="9">
    <source>
        <dbReference type="Proteomes" id="UP000826656"/>
    </source>
</evidence>
<comment type="catalytic activity">
    <reaction evidence="1">
        <text>S-ubiquitinyl-[E2 ubiquitin-conjugating enzyme]-L-cysteine + [acceptor protein]-L-lysine = [E2 ubiquitin-conjugating enzyme]-L-cysteine + N(6)-ubiquitinyl-[acceptor protein]-L-lysine.</text>
        <dbReference type="EC" id="2.3.2.26"/>
    </reaction>
</comment>
<evidence type="ECO:0000256" key="6">
    <source>
        <dbReference type="PROSITE-ProRule" id="PRU00104"/>
    </source>
</evidence>
<dbReference type="PROSITE" id="PS50237">
    <property type="entry name" value="HECT"/>
    <property type="match status" value="2"/>
</dbReference>
<comment type="caution">
    <text evidence="6">Lacks conserved residue(s) required for the propagation of feature annotation.</text>
</comment>
<evidence type="ECO:0000256" key="4">
    <source>
        <dbReference type="ARBA" id="ARBA00022679"/>
    </source>
</evidence>
<dbReference type="Gene3D" id="3.30.2160.10">
    <property type="entry name" value="Hect, E3 ligase catalytic domain"/>
    <property type="match status" value="1"/>
</dbReference>
<dbReference type="Gene3D" id="3.90.1750.10">
    <property type="entry name" value="Hect, E3 ligase catalytic domains"/>
    <property type="match status" value="2"/>
</dbReference>
<comment type="caution">
    <text evidence="8">The sequence shown here is derived from an EMBL/GenBank/DDBJ whole genome shotgun (WGS) entry which is preliminary data.</text>
</comment>